<evidence type="ECO:0000256" key="4">
    <source>
        <dbReference type="ARBA" id="ARBA00022692"/>
    </source>
</evidence>
<dbReference type="GO" id="GO:0006885">
    <property type="term" value="P:regulation of pH"/>
    <property type="evidence" value="ECO:0007669"/>
    <property type="project" value="TreeGrafter"/>
</dbReference>
<evidence type="ECO:0000313" key="12">
    <source>
        <dbReference type="EMBL" id="GAU16616.1"/>
    </source>
</evidence>
<keyword evidence="5" id="KW-0630">Potassium</keyword>
<dbReference type="InterPro" id="IPR050794">
    <property type="entry name" value="CPA2_transporter"/>
</dbReference>
<dbReference type="InterPro" id="IPR006153">
    <property type="entry name" value="Cation/H_exchanger_TM"/>
</dbReference>
<dbReference type="GO" id="GO:1902600">
    <property type="term" value="P:proton transmembrane transport"/>
    <property type="evidence" value="ECO:0007669"/>
    <property type="project" value="InterPro"/>
</dbReference>
<proteinExistence type="inferred from homology"/>
<dbReference type="OrthoDB" id="2687058at2759"/>
<keyword evidence="3" id="KW-0633">Potassium transport</keyword>
<dbReference type="Proteomes" id="UP000242715">
    <property type="component" value="Unassembled WGS sequence"/>
</dbReference>
<protein>
    <recommendedName>
        <fullName evidence="11">Cation/H+ exchanger transmembrane domain-containing protein</fullName>
    </recommendedName>
</protein>
<feature type="transmembrane region" description="Helical" evidence="10">
    <location>
        <begin position="31"/>
        <end position="50"/>
    </location>
</feature>
<keyword evidence="4 10" id="KW-0812">Transmembrane</keyword>
<evidence type="ECO:0000256" key="7">
    <source>
        <dbReference type="ARBA" id="ARBA00023065"/>
    </source>
</evidence>
<evidence type="ECO:0000259" key="11">
    <source>
        <dbReference type="Pfam" id="PF00999"/>
    </source>
</evidence>
<evidence type="ECO:0000256" key="1">
    <source>
        <dbReference type="ARBA" id="ARBA00004141"/>
    </source>
</evidence>
<keyword evidence="6 10" id="KW-1133">Transmembrane helix</keyword>
<dbReference type="PANTHER" id="PTHR32468:SF110">
    <property type="entry name" value="CATION_H+ EXCHANGER 3"/>
    <property type="match status" value="1"/>
</dbReference>
<dbReference type="Gene3D" id="1.20.1530.20">
    <property type="match status" value="1"/>
</dbReference>
<evidence type="ECO:0000256" key="6">
    <source>
        <dbReference type="ARBA" id="ARBA00022989"/>
    </source>
</evidence>
<dbReference type="GO" id="GO:0006813">
    <property type="term" value="P:potassium ion transport"/>
    <property type="evidence" value="ECO:0007669"/>
    <property type="project" value="UniProtKB-KW"/>
</dbReference>
<accession>A0A2Z6LI10</accession>
<feature type="transmembrane region" description="Helical" evidence="10">
    <location>
        <begin position="56"/>
        <end position="78"/>
    </location>
</feature>
<dbReference type="GO" id="GO:0016020">
    <property type="term" value="C:membrane"/>
    <property type="evidence" value="ECO:0007669"/>
    <property type="project" value="UniProtKB-SubCell"/>
</dbReference>
<keyword evidence="2" id="KW-0813">Transport</keyword>
<organism evidence="12 13">
    <name type="scientific">Trifolium subterraneum</name>
    <name type="common">Subterranean clover</name>
    <dbReference type="NCBI Taxonomy" id="3900"/>
    <lineage>
        <taxon>Eukaryota</taxon>
        <taxon>Viridiplantae</taxon>
        <taxon>Streptophyta</taxon>
        <taxon>Embryophyta</taxon>
        <taxon>Tracheophyta</taxon>
        <taxon>Spermatophyta</taxon>
        <taxon>Magnoliopsida</taxon>
        <taxon>eudicotyledons</taxon>
        <taxon>Gunneridae</taxon>
        <taxon>Pentapetalae</taxon>
        <taxon>rosids</taxon>
        <taxon>fabids</taxon>
        <taxon>Fabales</taxon>
        <taxon>Fabaceae</taxon>
        <taxon>Papilionoideae</taxon>
        <taxon>50 kb inversion clade</taxon>
        <taxon>NPAAA clade</taxon>
        <taxon>Hologalegina</taxon>
        <taxon>IRL clade</taxon>
        <taxon>Trifolieae</taxon>
        <taxon>Trifolium</taxon>
    </lineage>
</organism>
<gene>
    <name evidence="12" type="ORF">TSUD_233680</name>
</gene>
<dbReference type="GO" id="GO:0012505">
    <property type="term" value="C:endomembrane system"/>
    <property type="evidence" value="ECO:0007669"/>
    <property type="project" value="TreeGrafter"/>
</dbReference>
<feature type="transmembrane region" description="Helical" evidence="10">
    <location>
        <begin position="154"/>
        <end position="176"/>
    </location>
</feature>
<dbReference type="PANTHER" id="PTHR32468">
    <property type="entry name" value="CATION/H + ANTIPORTER"/>
    <property type="match status" value="1"/>
</dbReference>
<sequence>MVMGPTLYAMHRKFYANYDVYPLEENTVNAYVIWTLVLTITSFPVVVHSLSELKLLYTGLDTLGTHGVVGAFVFGLILPHGKFADMVASRTDDFGGAFLAPLFFSGSGMRLSMSTIFVQKNWPFTLMVIILLCLPKILSTLFATFLFGMRTRDGFALGLILNTKGTVAMIMLNTAWDKAILAGPTYTVLTSGVLLMTILVPPIVNAIYKPRKRFERNKLKTMQKLRLDVELRILACVHNTRHATGIISLIESFNATRLSPIHVFSLYLVELTGRAGALVAAHMEKPSGQLGAQNLTRSQEELEKVDVHSGDDIPIVLNELENLELGVIGDMLASNNFGSQSSVLVVQQYGYGGMVLRNQHNHLTTNNDGIESLVVKTE</sequence>
<name>A0A2Z6LI10_TRISU</name>
<feature type="transmembrane region" description="Helical" evidence="10">
    <location>
        <begin position="124"/>
        <end position="147"/>
    </location>
</feature>
<comment type="similarity">
    <text evidence="9">Belongs to the monovalent cation:proton antiporter 2 (CPA2) transporter (TC 2.A.37) family. CHX (TC 2.A.37.4) subfamily.</text>
</comment>
<evidence type="ECO:0000256" key="3">
    <source>
        <dbReference type="ARBA" id="ARBA00022538"/>
    </source>
</evidence>
<feature type="transmembrane region" description="Helical" evidence="10">
    <location>
        <begin position="188"/>
        <end position="208"/>
    </location>
</feature>
<dbReference type="AlphaFoldDB" id="A0A2Z6LI10"/>
<dbReference type="InterPro" id="IPR038770">
    <property type="entry name" value="Na+/solute_symporter_sf"/>
</dbReference>
<evidence type="ECO:0000256" key="8">
    <source>
        <dbReference type="ARBA" id="ARBA00023136"/>
    </source>
</evidence>
<dbReference type="Pfam" id="PF00999">
    <property type="entry name" value="Na_H_Exchanger"/>
    <property type="match status" value="1"/>
</dbReference>
<evidence type="ECO:0000256" key="5">
    <source>
        <dbReference type="ARBA" id="ARBA00022958"/>
    </source>
</evidence>
<keyword evidence="7" id="KW-0406">Ion transport</keyword>
<feature type="transmembrane region" description="Helical" evidence="10">
    <location>
        <begin position="98"/>
        <end position="118"/>
    </location>
</feature>
<feature type="domain" description="Cation/H+ exchanger transmembrane" evidence="11">
    <location>
        <begin position="60"/>
        <end position="204"/>
    </location>
</feature>
<evidence type="ECO:0000256" key="9">
    <source>
        <dbReference type="ARBA" id="ARBA00038341"/>
    </source>
</evidence>
<keyword evidence="8 10" id="KW-0472">Membrane</keyword>
<dbReference type="EMBL" id="DF973161">
    <property type="protein sequence ID" value="GAU16616.1"/>
    <property type="molecule type" value="Genomic_DNA"/>
</dbReference>
<evidence type="ECO:0000256" key="2">
    <source>
        <dbReference type="ARBA" id="ARBA00022448"/>
    </source>
</evidence>
<reference evidence="13" key="1">
    <citation type="journal article" date="2017" name="Front. Plant Sci.">
        <title>Climate Clever Clovers: New Paradigm to Reduce the Environmental Footprint of Ruminants by Breeding Low Methanogenic Forages Utilizing Haplotype Variation.</title>
        <authorList>
            <person name="Kaur P."/>
            <person name="Appels R."/>
            <person name="Bayer P.E."/>
            <person name="Keeble-Gagnere G."/>
            <person name="Wang J."/>
            <person name="Hirakawa H."/>
            <person name="Shirasawa K."/>
            <person name="Vercoe P."/>
            <person name="Stefanova K."/>
            <person name="Durmic Z."/>
            <person name="Nichols P."/>
            <person name="Revell C."/>
            <person name="Isobe S.N."/>
            <person name="Edwards D."/>
            <person name="Erskine W."/>
        </authorList>
    </citation>
    <scope>NUCLEOTIDE SEQUENCE [LARGE SCALE GENOMIC DNA]</scope>
    <source>
        <strain evidence="13">cv. Daliak</strain>
    </source>
</reference>
<comment type="subcellular location">
    <subcellularLocation>
        <location evidence="1">Membrane</location>
        <topology evidence="1">Multi-pass membrane protein</topology>
    </subcellularLocation>
</comment>
<keyword evidence="13" id="KW-1185">Reference proteome</keyword>
<dbReference type="GO" id="GO:0015297">
    <property type="term" value="F:antiporter activity"/>
    <property type="evidence" value="ECO:0007669"/>
    <property type="project" value="InterPro"/>
</dbReference>
<evidence type="ECO:0000313" key="13">
    <source>
        <dbReference type="Proteomes" id="UP000242715"/>
    </source>
</evidence>
<evidence type="ECO:0000256" key="10">
    <source>
        <dbReference type="SAM" id="Phobius"/>
    </source>
</evidence>